<dbReference type="GO" id="GO:0032981">
    <property type="term" value="P:mitochondrial respiratory chain complex I assembly"/>
    <property type="evidence" value="ECO:0007669"/>
    <property type="project" value="TreeGrafter"/>
</dbReference>
<name>A0A132AG28_SARSC</name>
<evidence type="ECO:0000313" key="1">
    <source>
        <dbReference type="EMBL" id="KPM09400.1"/>
    </source>
</evidence>
<dbReference type="SUPFAM" id="SSF64076">
    <property type="entry name" value="MTH938-like"/>
    <property type="match status" value="1"/>
</dbReference>
<dbReference type="InterPro" id="IPR007523">
    <property type="entry name" value="NDUFAF3/AAMDC"/>
</dbReference>
<reference evidence="1 2" key="1">
    <citation type="journal article" date="2015" name="Parasit. Vectors">
        <title>Draft genome of the scabies mite.</title>
        <authorList>
            <person name="Rider S.D.Jr."/>
            <person name="Morgan M.S."/>
            <person name="Arlian L.G."/>
        </authorList>
    </citation>
    <scope>NUCLEOTIDE SEQUENCE [LARGE SCALE GENOMIC DNA]</scope>
    <source>
        <strain evidence="1">Arlian Lab</strain>
    </source>
</reference>
<dbReference type="Gene3D" id="3.40.1230.10">
    <property type="entry name" value="MTH938-like"/>
    <property type="match status" value="1"/>
</dbReference>
<gene>
    <name evidence="1" type="ORF">QR98_0079340</name>
</gene>
<accession>A0A132AG28</accession>
<sequence>MVDSVNEFGFSFANGPFASGPIILFPSFIFQWKVKTIDDITPESLILFQMIEPRIELLILGIGHTKYWSAKSLNNLQKTLKQLTNLKIEIMPTRDAVTTYNFMLSDYRLIGGAFLPLPKEIDMKLIDSNKF</sequence>
<organism evidence="1 2">
    <name type="scientific">Sarcoptes scabiei</name>
    <name type="common">Itch mite</name>
    <name type="synonym">Acarus scabiei</name>
    <dbReference type="NCBI Taxonomy" id="52283"/>
    <lineage>
        <taxon>Eukaryota</taxon>
        <taxon>Metazoa</taxon>
        <taxon>Ecdysozoa</taxon>
        <taxon>Arthropoda</taxon>
        <taxon>Chelicerata</taxon>
        <taxon>Arachnida</taxon>
        <taxon>Acari</taxon>
        <taxon>Acariformes</taxon>
        <taxon>Sarcoptiformes</taxon>
        <taxon>Astigmata</taxon>
        <taxon>Psoroptidia</taxon>
        <taxon>Sarcoptoidea</taxon>
        <taxon>Sarcoptidae</taxon>
        <taxon>Sarcoptinae</taxon>
        <taxon>Sarcoptes</taxon>
    </lineage>
</organism>
<protein>
    <submittedName>
        <fullName evidence="1">DUF498 domain containing protein</fullName>
    </submittedName>
</protein>
<dbReference type="Proteomes" id="UP000616769">
    <property type="component" value="Unassembled WGS sequence"/>
</dbReference>
<dbReference type="GO" id="GO:0005743">
    <property type="term" value="C:mitochondrial inner membrane"/>
    <property type="evidence" value="ECO:0007669"/>
    <property type="project" value="TreeGrafter"/>
</dbReference>
<dbReference type="InterPro" id="IPR036748">
    <property type="entry name" value="MTH938-like_sf"/>
</dbReference>
<evidence type="ECO:0000313" key="2">
    <source>
        <dbReference type="Proteomes" id="UP000616769"/>
    </source>
</evidence>
<dbReference type="PANTHER" id="PTHR21192:SF2">
    <property type="entry name" value="NADH DEHYDROGENASE [UBIQUINONE] 1 ALPHA SUBCOMPLEX ASSEMBLY FACTOR 3"/>
    <property type="match status" value="1"/>
</dbReference>
<dbReference type="PANTHER" id="PTHR21192">
    <property type="entry name" value="NUCLEAR PROTEIN E3-3"/>
    <property type="match status" value="1"/>
</dbReference>
<dbReference type="Pfam" id="PF04430">
    <property type="entry name" value="DUF498"/>
    <property type="match status" value="1"/>
</dbReference>
<proteinExistence type="predicted"/>
<dbReference type="OrthoDB" id="20681at2759"/>
<dbReference type="VEuPathDB" id="VectorBase:SSCA007713"/>
<dbReference type="AlphaFoldDB" id="A0A132AG28"/>
<comment type="caution">
    <text evidence="1">The sequence shown here is derived from an EMBL/GenBank/DDBJ whole genome shotgun (WGS) entry which is preliminary data.</text>
</comment>
<dbReference type="EMBL" id="JXLN01013493">
    <property type="protein sequence ID" value="KPM09400.1"/>
    <property type="molecule type" value="Genomic_DNA"/>
</dbReference>